<dbReference type="Pfam" id="PF08570">
    <property type="entry name" value="DUF1761"/>
    <property type="match status" value="1"/>
</dbReference>
<keyword evidence="3" id="KW-1185">Reference proteome</keyword>
<feature type="transmembrane region" description="Helical" evidence="1">
    <location>
        <begin position="103"/>
        <end position="122"/>
    </location>
</feature>
<evidence type="ECO:0000313" key="2">
    <source>
        <dbReference type="EMBL" id="HIK00028.1"/>
    </source>
</evidence>
<protein>
    <submittedName>
        <fullName evidence="2">DUF1761 domain-containing protein</fullName>
    </submittedName>
</protein>
<organism evidence="2 3">
    <name type="scientific">Candidatus Naiadarchaeum limnaeum</name>
    <dbReference type="NCBI Taxonomy" id="2756139"/>
    <lineage>
        <taxon>Archaea</taxon>
        <taxon>Candidatus Undinarchaeota</taxon>
        <taxon>Candidatus Undinarchaeia</taxon>
        <taxon>Candidatus Naiadarchaeales</taxon>
        <taxon>Candidatus Naiadarchaeaceae</taxon>
        <taxon>Candidatus Naiadarchaeum</taxon>
    </lineage>
</organism>
<comment type="caution">
    <text evidence="2">The sequence shown here is derived from an EMBL/GenBank/DDBJ whole genome shotgun (WGS) entry which is preliminary data.</text>
</comment>
<dbReference type="Proteomes" id="UP000646946">
    <property type="component" value="Unassembled WGS sequence"/>
</dbReference>
<proteinExistence type="predicted"/>
<gene>
    <name evidence="2" type="ORF">H1016_00630</name>
</gene>
<reference evidence="2 3" key="1">
    <citation type="journal article" name="Nat. Commun.">
        <title>Undinarchaeota illuminate DPANN phylogeny and the impact of gene transfer on archaeal evolution.</title>
        <authorList>
            <person name="Dombrowski N."/>
            <person name="Williams T.A."/>
            <person name="Sun J."/>
            <person name="Woodcroft B.J."/>
            <person name="Lee J.H."/>
            <person name="Minh B.Q."/>
            <person name="Rinke C."/>
            <person name="Spang A."/>
        </authorList>
    </citation>
    <scope>NUCLEOTIDE SEQUENCE [LARGE SCALE GENOMIC DNA]</scope>
    <source>
        <strain evidence="2">MAG_bin1129</strain>
    </source>
</reference>
<dbReference type="InterPro" id="IPR013879">
    <property type="entry name" value="DUF1761"/>
</dbReference>
<feature type="transmembrane region" description="Helical" evidence="1">
    <location>
        <begin position="129"/>
        <end position="151"/>
    </location>
</feature>
<dbReference type="EMBL" id="DVAB01000007">
    <property type="protein sequence ID" value="HIK00028.1"/>
    <property type="molecule type" value="Genomic_DNA"/>
</dbReference>
<evidence type="ECO:0000313" key="3">
    <source>
        <dbReference type="Proteomes" id="UP000646946"/>
    </source>
</evidence>
<name>A0A832V0I2_9ARCH</name>
<keyword evidence="1" id="KW-1133">Transmembrane helix</keyword>
<feature type="transmembrane region" description="Helical" evidence="1">
    <location>
        <begin position="12"/>
        <end position="34"/>
    </location>
</feature>
<keyword evidence="1" id="KW-0472">Membrane</keyword>
<sequence length="152" mass="16597">MALELPVVNNVAVLVAAIVSMVLGAVWFSPQMFGKQWMKLAMKKMMPPKMGKQAIAAMKEEMQKGMMKGYALGFITTLIAAYVLALLVAWIPGTAGVALDGAMVGFWVWLFVAAVAFSSYIWEKEPLQLYLLKIGHVLVTFVVMGAILAAWV</sequence>
<accession>A0A832V0I2</accession>
<feature type="transmembrane region" description="Helical" evidence="1">
    <location>
        <begin position="69"/>
        <end position="91"/>
    </location>
</feature>
<keyword evidence="1" id="KW-0812">Transmembrane</keyword>
<evidence type="ECO:0000256" key="1">
    <source>
        <dbReference type="SAM" id="Phobius"/>
    </source>
</evidence>
<dbReference type="AlphaFoldDB" id="A0A832V0I2"/>